<evidence type="ECO:0000256" key="11">
    <source>
        <dbReference type="PROSITE-ProRule" id="PRU00278"/>
    </source>
</evidence>
<evidence type="ECO:0000313" key="14">
    <source>
        <dbReference type="EMBL" id="SMF98380.1"/>
    </source>
</evidence>
<keyword evidence="4 12" id="KW-0812">Transmembrane</keyword>
<dbReference type="InterPro" id="IPR046357">
    <property type="entry name" value="PPIase_dom_sf"/>
</dbReference>
<evidence type="ECO:0000256" key="8">
    <source>
        <dbReference type="ARBA" id="ARBA00038408"/>
    </source>
</evidence>
<dbReference type="Gene3D" id="3.10.50.40">
    <property type="match status" value="1"/>
</dbReference>
<evidence type="ECO:0000256" key="7">
    <source>
        <dbReference type="ARBA" id="ARBA00023186"/>
    </source>
</evidence>
<dbReference type="InterPro" id="IPR052029">
    <property type="entry name" value="PpiD_chaperone"/>
</dbReference>
<feature type="transmembrane region" description="Helical" evidence="12">
    <location>
        <begin position="56"/>
        <end position="77"/>
    </location>
</feature>
<keyword evidence="11 14" id="KW-0413">Isomerase</keyword>
<evidence type="ECO:0000256" key="5">
    <source>
        <dbReference type="ARBA" id="ARBA00022989"/>
    </source>
</evidence>
<dbReference type="InterPro" id="IPR000297">
    <property type="entry name" value="PPIase_PpiC"/>
</dbReference>
<keyword evidence="3" id="KW-0997">Cell inner membrane</keyword>
<evidence type="ECO:0000256" key="6">
    <source>
        <dbReference type="ARBA" id="ARBA00023136"/>
    </source>
</evidence>
<dbReference type="SUPFAM" id="SSF109998">
    <property type="entry name" value="Triger factor/SurA peptide-binding domain-like"/>
    <property type="match status" value="1"/>
</dbReference>
<feature type="domain" description="PpiC" evidence="13">
    <location>
        <begin position="314"/>
        <end position="419"/>
    </location>
</feature>
<keyword evidence="11" id="KW-0697">Rotamase</keyword>
<dbReference type="Pfam" id="PF00639">
    <property type="entry name" value="Rotamase"/>
    <property type="match status" value="1"/>
</dbReference>
<evidence type="ECO:0000256" key="9">
    <source>
        <dbReference type="ARBA" id="ARBA00040743"/>
    </source>
</evidence>
<dbReference type="PANTHER" id="PTHR47529">
    <property type="entry name" value="PEPTIDYL-PROLYL CIS-TRANS ISOMERASE D"/>
    <property type="match status" value="1"/>
</dbReference>
<dbReference type="Gene3D" id="1.10.4030.10">
    <property type="entry name" value="Porin chaperone SurA, peptide-binding domain"/>
    <property type="match status" value="1"/>
</dbReference>
<keyword evidence="5 12" id="KW-1133">Transmembrane helix</keyword>
<accession>A0A238GZH6</accession>
<keyword evidence="2" id="KW-1003">Cell membrane</keyword>
<comment type="subcellular location">
    <subcellularLocation>
        <location evidence="1">Cell inner membrane</location>
        <topology evidence="1">Single-pass type II membrane protein</topology>
        <orientation evidence="1">Periplasmic side</orientation>
    </subcellularLocation>
</comment>
<evidence type="ECO:0000256" key="3">
    <source>
        <dbReference type="ARBA" id="ARBA00022519"/>
    </source>
</evidence>
<evidence type="ECO:0000259" key="13">
    <source>
        <dbReference type="PROSITE" id="PS50198"/>
    </source>
</evidence>
<evidence type="ECO:0000256" key="1">
    <source>
        <dbReference type="ARBA" id="ARBA00004382"/>
    </source>
</evidence>
<keyword evidence="6 12" id="KW-0472">Membrane</keyword>
<organism evidence="14 15">
    <name type="scientific">Burkholderia singularis</name>
    <dbReference type="NCBI Taxonomy" id="1503053"/>
    <lineage>
        <taxon>Bacteria</taxon>
        <taxon>Pseudomonadati</taxon>
        <taxon>Pseudomonadota</taxon>
        <taxon>Betaproteobacteria</taxon>
        <taxon>Burkholderiales</taxon>
        <taxon>Burkholderiaceae</taxon>
        <taxon>Burkholderia</taxon>
        <taxon>pseudomallei group</taxon>
    </lineage>
</organism>
<dbReference type="AlphaFoldDB" id="A0A238GZH6"/>
<keyword evidence="7" id="KW-0143">Chaperone</keyword>
<dbReference type="GO" id="GO:0003755">
    <property type="term" value="F:peptidyl-prolyl cis-trans isomerase activity"/>
    <property type="evidence" value="ECO:0007669"/>
    <property type="project" value="UniProtKB-KW"/>
</dbReference>
<dbReference type="Proteomes" id="UP000198460">
    <property type="component" value="Unassembled WGS sequence"/>
</dbReference>
<evidence type="ECO:0000256" key="4">
    <source>
        <dbReference type="ARBA" id="ARBA00022692"/>
    </source>
</evidence>
<sequence length="690" mass="73777">MPAARLPSPRAGHGHAGVSPDEPRIAFFSAHCCNIGRFVQITPSRMLDFFRNHQRLMMFLLLLIVLPGLGIVGIQGFRGFFDDSSNVASVNGHKIARAEFDGMLRQQIDQARQVLGARFDAKMFDTPERRQQLLDGLIQQRALADETQRLHLTASDGAVRNALLSDPVIGSLKKPDGSIDAERYTQLLAMQGMTPDQYQERVRYNLAMQQIPQSLISSAFTPKSVAQRLTSLAEQQREVQPLMLKAADYASKVQPTDAQITAYYDAHKQAFATREAAAIQYLVYSPSAAAAVAQPSDADIKKYYDDNIARYRTDAQVRVSHIFVAAAKDASAADKAAAKAKAEQLLAEVKAHPEQFAQIAEKSSQDAPSAAKGGDLGFITRGSTAGGTSFDDAAFALKKDEISGVVQGDYGFHILKATDVKPAVVKPLADVKDSIVADLKQQFAAKAFADNAEGFSSTVYEKAKSLQPAADKYKLSIQTATVSPQPNPALPPDSPLNNPKFLAAVFAADSVKNGNNTQAIDVGGNTLIAARVTSHQPSTVPALAAIKDQVRAKVVAEEAAKLAKQDGEAKLAELRKSKATAGFAAAVKISRTQSNGLPPAAVSAIYKADPKALPAYVGVDLGNDGYAIFRVNAVADAPPADNQRLAAAQQQLAQVYAQGETQAYLAALRARSSVKLYGSIADAASQDKSE</sequence>
<gene>
    <name evidence="14" type="ORF">BSIN_1663</name>
</gene>
<dbReference type="InterPro" id="IPR027304">
    <property type="entry name" value="Trigger_fact/SurA_dom_sf"/>
</dbReference>
<evidence type="ECO:0000256" key="12">
    <source>
        <dbReference type="SAM" id="Phobius"/>
    </source>
</evidence>
<dbReference type="PANTHER" id="PTHR47529:SF1">
    <property type="entry name" value="PERIPLASMIC CHAPERONE PPID"/>
    <property type="match status" value="1"/>
</dbReference>
<dbReference type="GO" id="GO:0005886">
    <property type="term" value="C:plasma membrane"/>
    <property type="evidence" value="ECO:0007669"/>
    <property type="project" value="UniProtKB-SubCell"/>
</dbReference>
<proteinExistence type="inferred from homology"/>
<dbReference type="SUPFAM" id="SSF54534">
    <property type="entry name" value="FKBP-like"/>
    <property type="match status" value="1"/>
</dbReference>
<protein>
    <recommendedName>
        <fullName evidence="9">Periplasmic chaperone PpiD</fullName>
    </recommendedName>
    <alternativeName>
        <fullName evidence="10">Periplasmic folding chaperone</fullName>
    </alternativeName>
</protein>
<evidence type="ECO:0000256" key="10">
    <source>
        <dbReference type="ARBA" id="ARBA00042775"/>
    </source>
</evidence>
<dbReference type="EMBL" id="FXAN01000025">
    <property type="protein sequence ID" value="SMF98380.1"/>
    <property type="molecule type" value="Genomic_DNA"/>
</dbReference>
<comment type="similarity">
    <text evidence="8">Belongs to the PpiD chaperone family.</text>
</comment>
<name>A0A238GZH6_9BURK</name>
<dbReference type="Pfam" id="PF13624">
    <property type="entry name" value="SurA_N_3"/>
    <property type="match status" value="1"/>
</dbReference>
<evidence type="ECO:0000313" key="15">
    <source>
        <dbReference type="Proteomes" id="UP000198460"/>
    </source>
</evidence>
<reference evidence="14 15" key="1">
    <citation type="submission" date="2017-04" db="EMBL/GenBank/DDBJ databases">
        <authorList>
            <person name="Afonso C.L."/>
            <person name="Miller P.J."/>
            <person name="Scott M.A."/>
            <person name="Spackman E."/>
            <person name="Goraichik I."/>
            <person name="Dimitrov K.M."/>
            <person name="Suarez D.L."/>
            <person name="Swayne D.E."/>
        </authorList>
    </citation>
    <scope>NUCLEOTIDE SEQUENCE [LARGE SCALE GENOMIC DNA]</scope>
    <source>
        <strain evidence="14">LMG 28154</strain>
    </source>
</reference>
<dbReference type="PROSITE" id="PS50198">
    <property type="entry name" value="PPIC_PPIASE_2"/>
    <property type="match status" value="1"/>
</dbReference>
<evidence type="ECO:0000256" key="2">
    <source>
        <dbReference type="ARBA" id="ARBA00022475"/>
    </source>
</evidence>